<dbReference type="Proteomes" id="UP001157946">
    <property type="component" value="Unassembled WGS sequence"/>
</dbReference>
<gene>
    <name evidence="2" type="ORF">SAMN06265361_101367</name>
</gene>
<keyword evidence="1" id="KW-0732">Signal</keyword>
<evidence type="ECO:0000256" key="1">
    <source>
        <dbReference type="SAM" id="SignalP"/>
    </source>
</evidence>
<feature type="chain" id="PRO_5041447873" evidence="1">
    <location>
        <begin position="26"/>
        <end position="153"/>
    </location>
</feature>
<evidence type="ECO:0000313" key="2">
    <source>
        <dbReference type="EMBL" id="SMP02654.1"/>
    </source>
</evidence>
<evidence type="ECO:0000313" key="3">
    <source>
        <dbReference type="Proteomes" id="UP001157946"/>
    </source>
</evidence>
<keyword evidence="3" id="KW-1185">Reference proteome</keyword>
<organism evidence="2 3">
    <name type="scientific">Laceyella tengchongensis</name>
    <dbReference type="NCBI Taxonomy" id="574699"/>
    <lineage>
        <taxon>Bacteria</taxon>
        <taxon>Bacillati</taxon>
        <taxon>Bacillota</taxon>
        <taxon>Bacilli</taxon>
        <taxon>Bacillales</taxon>
        <taxon>Thermoactinomycetaceae</taxon>
        <taxon>Laceyella</taxon>
    </lineage>
</organism>
<proteinExistence type="predicted"/>
<feature type="signal peptide" evidence="1">
    <location>
        <begin position="1"/>
        <end position="25"/>
    </location>
</feature>
<name>A0AA45WJ95_9BACL</name>
<dbReference type="AlphaFoldDB" id="A0AA45WJ95"/>
<sequence>MNRKMKSFAITTAAAIIFSVGMCHTDTVLASASKTSNERQTQALNQVEVSAYYESVWIAGGKLLRFTGNPDSRIDGTLYLIDNPDLPQQPGGKYIAVQFYDKTGKLAYEFRHDVTDIPNTGKERYVHYYEKVKGNYKVKVVAHNLGFDGVLAH</sequence>
<dbReference type="RefSeq" id="WP_102991744.1">
    <property type="nucleotide sequence ID" value="NZ_FXTU01000001.1"/>
</dbReference>
<dbReference type="EMBL" id="FXTU01000001">
    <property type="protein sequence ID" value="SMP02654.1"/>
    <property type="molecule type" value="Genomic_DNA"/>
</dbReference>
<accession>A0AA45WJ95</accession>
<reference evidence="2" key="1">
    <citation type="submission" date="2017-05" db="EMBL/GenBank/DDBJ databases">
        <authorList>
            <person name="Varghese N."/>
            <person name="Submissions S."/>
        </authorList>
    </citation>
    <scope>NUCLEOTIDE SEQUENCE</scope>
    <source>
        <strain evidence="2">DSM 45262</strain>
    </source>
</reference>
<protein>
    <submittedName>
        <fullName evidence="2">Uncharacterized protein</fullName>
    </submittedName>
</protein>
<comment type="caution">
    <text evidence="2">The sequence shown here is derived from an EMBL/GenBank/DDBJ whole genome shotgun (WGS) entry which is preliminary data.</text>
</comment>